<comment type="caution">
    <text evidence="2">The sequence shown here is derived from an EMBL/GenBank/DDBJ whole genome shotgun (WGS) entry which is preliminary data.</text>
</comment>
<organism evidence="2 3">
    <name type="scientific">Candidatus Jidaibacter acanthamoebae</name>
    <dbReference type="NCBI Taxonomy" id="86105"/>
    <lineage>
        <taxon>Bacteria</taxon>
        <taxon>Pseudomonadati</taxon>
        <taxon>Pseudomonadota</taxon>
        <taxon>Alphaproteobacteria</taxon>
        <taxon>Rickettsiales</taxon>
        <taxon>Candidatus Midichloriaceae</taxon>
        <taxon>Candidatus Jidaibacter</taxon>
    </lineage>
</organism>
<evidence type="ECO:0000256" key="1">
    <source>
        <dbReference type="SAM" id="MobiDB-lite"/>
    </source>
</evidence>
<gene>
    <name evidence="2" type="ORF">NF27_FX00100</name>
</gene>
<dbReference type="InterPro" id="IPR021395">
    <property type="entry name" value="DUF3035"/>
</dbReference>
<accession>A0A0C1QGQ2</accession>
<evidence type="ECO:0008006" key="4">
    <source>
        <dbReference type="Google" id="ProtNLM"/>
    </source>
</evidence>
<protein>
    <recommendedName>
        <fullName evidence="4">DUF3035 domain-containing protein</fullName>
    </recommendedName>
</protein>
<dbReference type="Pfam" id="PF11233">
    <property type="entry name" value="DUF3035"/>
    <property type="match status" value="1"/>
</dbReference>
<name>A0A0C1QGQ2_9RICK</name>
<dbReference type="Proteomes" id="UP000031258">
    <property type="component" value="Unassembled WGS sequence"/>
</dbReference>
<keyword evidence="3" id="KW-1185">Reference proteome</keyword>
<evidence type="ECO:0000313" key="3">
    <source>
        <dbReference type="Proteomes" id="UP000031258"/>
    </source>
</evidence>
<sequence length="170" mass="18772">MYMKKIILSIPFLILLTSCSNDVKSSLGLRKEGPDEFTVVSYPPLSIPPEFNLNEPGVDKRALPRRNSENAAKYTVEESRLLNAVSTSATKSAVKESIDNEALGKQDTTENRGFIRKTIGSLNDESGKEPVVDAELEKERISKNLKEGKPVNEGEVKNLKQKSGFSKLFG</sequence>
<dbReference type="AlphaFoldDB" id="A0A0C1QGQ2"/>
<dbReference type="STRING" id="86105.NF27_FX00100"/>
<reference evidence="2 3" key="1">
    <citation type="submission" date="2014-11" db="EMBL/GenBank/DDBJ databases">
        <title>A Rickettsiales Symbiont of Amoebae With Ancient Features.</title>
        <authorList>
            <person name="Schulz F."/>
            <person name="Martijn J."/>
            <person name="Wascher F."/>
            <person name="Kostanjsek R."/>
            <person name="Ettema T.J."/>
            <person name="Horn M."/>
        </authorList>
    </citation>
    <scope>NUCLEOTIDE SEQUENCE [LARGE SCALE GENOMIC DNA]</scope>
    <source>
        <strain evidence="2 3">UWC36</strain>
    </source>
</reference>
<dbReference type="EMBL" id="JSWE01000146">
    <property type="protein sequence ID" value="KIE04749.1"/>
    <property type="molecule type" value="Genomic_DNA"/>
</dbReference>
<proteinExistence type="predicted"/>
<dbReference type="PROSITE" id="PS51257">
    <property type="entry name" value="PROKAR_LIPOPROTEIN"/>
    <property type="match status" value="1"/>
</dbReference>
<feature type="region of interest" description="Disordered" evidence="1">
    <location>
        <begin position="86"/>
        <end position="110"/>
    </location>
</feature>
<feature type="compositionally biased region" description="Basic and acidic residues" evidence="1">
    <location>
        <begin position="93"/>
        <end position="110"/>
    </location>
</feature>
<evidence type="ECO:0000313" key="2">
    <source>
        <dbReference type="EMBL" id="KIE04749.1"/>
    </source>
</evidence>